<proteinExistence type="predicted"/>
<protein>
    <submittedName>
        <fullName evidence="1">Uncharacterized protein</fullName>
    </submittedName>
</protein>
<evidence type="ECO:0000313" key="1">
    <source>
        <dbReference type="EMBL" id="CAB5212366.1"/>
    </source>
</evidence>
<name>A0A6J7WJR6_9CAUD</name>
<accession>A0A6J7WJR6</accession>
<gene>
    <name evidence="1" type="ORF">UFOVP189_5</name>
</gene>
<sequence length="123" mass="12375">MANPNMVNVSSILGATTYLVPTTTTATTWTALTPSAGTVYKIASMTAANVTATAASITVSINSATGGGGTAYRIAYQISVPGNSALNVIDKSTMIYVGEGQSIVVTSGTTNAIEMVAAYEAIS</sequence>
<dbReference type="EMBL" id="LR798234">
    <property type="protein sequence ID" value="CAB5212366.1"/>
    <property type="molecule type" value="Genomic_DNA"/>
</dbReference>
<organism evidence="1">
    <name type="scientific">uncultured Caudovirales phage</name>
    <dbReference type="NCBI Taxonomy" id="2100421"/>
    <lineage>
        <taxon>Viruses</taxon>
        <taxon>Duplodnaviria</taxon>
        <taxon>Heunggongvirae</taxon>
        <taxon>Uroviricota</taxon>
        <taxon>Caudoviricetes</taxon>
        <taxon>Peduoviridae</taxon>
        <taxon>Maltschvirus</taxon>
        <taxon>Maltschvirus maltsch</taxon>
    </lineage>
</organism>
<reference evidence="1" key="1">
    <citation type="submission" date="2020-05" db="EMBL/GenBank/DDBJ databases">
        <authorList>
            <person name="Chiriac C."/>
            <person name="Salcher M."/>
            <person name="Ghai R."/>
            <person name="Kavagutti S V."/>
        </authorList>
    </citation>
    <scope>NUCLEOTIDE SEQUENCE</scope>
</reference>